<organism evidence="1 2">
    <name type="scientific">Cichorium intybus</name>
    <name type="common">Chicory</name>
    <dbReference type="NCBI Taxonomy" id="13427"/>
    <lineage>
        <taxon>Eukaryota</taxon>
        <taxon>Viridiplantae</taxon>
        <taxon>Streptophyta</taxon>
        <taxon>Embryophyta</taxon>
        <taxon>Tracheophyta</taxon>
        <taxon>Spermatophyta</taxon>
        <taxon>Magnoliopsida</taxon>
        <taxon>eudicotyledons</taxon>
        <taxon>Gunneridae</taxon>
        <taxon>Pentapetalae</taxon>
        <taxon>asterids</taxon>
        <taxon>campanulids</taxon>
        <taxon>Asterales</taxon>
        <taxon>Asteraceae</taxon>
        <taxon>Cichorioideae</taxon>
        <taxon>Cichorieae</taxon>
        <taxon>Cichoriinae</taxon>
        <taxon>Cichorium</taxon>
    </lineage>
</organism>
<protein>
    <submittedName>
        <fullName evidence="1">Uncharacterized protein</fullName>
    </submittedName>
</protein>
<gene>
    <name evidence="1" type="ORF">L2E82_19801</name>
</gene>
<accession>A0ACB9DRB2</accession>
<evidence type="ECO:0000313" key="2">
    <source>
        <dbReference type="Proteomes" id="UP001055811"/>
    </source>
</evidence>
<comment type="caution">
    <text evidence="1">The sequence shown here is derived from an EMBL/GenBank/DDBJ whole genome shotgun (WGS) entry which is preliminary data.</text>
</comment>
<dbReference type="EMBL" id="CM042012">
    <property type="protein sequence ID" value="KAI3749194.1"/>
    <property type="molecule type" value="Genomic_DNA"/>
</dbReference>
<name>A0ACB9DRB2_CICIN</name>
<evidence type="ECO:0000313" key="1">
    <source>
        <dbReference type="EMBL" id="KAI3749194.1"/>
    </source>
</evidence>
<proteinExistence type="predicted"/>
<dbReference type="Proteomes" id="UP001055811">
    <property type="component" value="Linkage Group LG04"/>
</dbReference>
<keyword evidence="2" id="KW-1185">Reference proteome</keyword>
<reference evidence="1 2" key="2">
    <citation type="journal article" date="2022" name="Mol. Ecol. Resour.">
        <title>The genomes of chicory, endive, great burdock and yacon provide insights into Asteraceae paleo-polyploidization history and plant inulin production.</title>
        <authorList>
            <person name="Fan W."/>
            <person name="Wang S."/>
            <person name="Wang H."/>
            <person name="Wang A."/>
            <person name="Jiang F."/>
            <person name="Liu H."/>
            <person name="Zhao H."/>
            <person name="Xu D."/>
            <person name="Zhang Y."/>
        </authorList>
    </citation>
    <scope>NUCLEOTIDE SEQUENCE [LARGE SCALE GENOMIC DNA]</scope>
    <source>
        <strain evidence="2">cv. Punajuju</strain>
        <tissue evidence="1">Leaves</tissue>
    </source>
</reference>
<sequence>MFSFLPKPLQSPFDFLLYIDFASSYFIAPKCSLLTTTSPYSIEGSPRLDRGGIPNSGQRGEIDKENDILMECVITREIDVVSAPRPKCVRIVTATADEKDFAMEYGLPSSHTLNTVCSSNNGNLPIPSFAIIHPLFLPTFPNFQKLLISHLKKLLYVEVH</sequence>
<reference evidence="2" key="1">
    <citation type="journal article" date="2022" name="Mol. Ecol. Resour.">
        <title>The genomes of chicory, endive, great burdock and yacon provide insights into Asteraceae palaeo-polyploidization history and plant inulin production.</title>
        <authorList>
            <person name="Fan W."/>
            <person name="Wang S."/>
            <person name="Wang H."/>
            <person name="Wang A."/>
            <person name="Jiang F."/>
            <person name="Liu H."/>
            <person name="Zhao H."/>
            <person name="Xu D."/>
            <person name="Zhang Y."/>
        </authorList>
    </citation>
    <scope>NUCLEOTIDE SEQUENCE [LARGE SCALE GENOMIC DNA]</scope>
    <source>
        <strain evidence="2">cv. Punajuju</strain>
    </source>
</reference>